<comment type="caution">
    <text evidence="2">The sequence shown here is derived from an EMBL/GenBank/DDBJ whole genome shotgun (WGS) entry which is preliminary data.</text>
</comment>
<feature type="transmembrane region" description="Helical" evidence="1">
    <location>
        <begin position="317"/>
        <end position="341"/>
    </location>
</feature>
<evidence type="ECO:0000256" key="1">
    <source>
        <dbReference type="SAM" id="Phobius"/>
    </source>
</evidence>
<feature type="transmembrane region" description="Helical" evidence="1">
    <location>
        <begin position="353"/>
        <end position="374"/>
    </location>
</feature>
<feature type="transmembrane region" description="Helical" evidence="1">
    <location>
        <begin position="156"/>
        <end position="172"/>
    </location>
</feature>
<feature type="transmembrane region" description="Helical" evidence="1">
    <location>
        <begin position="25"/>
        <end position="44"/>
    </location>
</feature>
<feature type="transmembrane region" description="Helical" evidence="1">
    <location>
        <begin position="201"/>
        <end position="217"/>
    </location>
</feature>
<protein>
    <recommendedName>
        <fullName evidence="4">Glycosyltransferase RgtA/B/C/D-like domain-containing protein</fullName>
    </recommendedName>
</protein>
<evidence type="ECO:0000313" key="2">
    <source>
        <dbReference type="EMBL" id="OHB12336.1"/>
    </source>
</evidence>
<keyword evidence="1" id="KW-0472">Membrane</keyword>
<evidence type="ECO:0008006" key="4">
    <source>
        <dbReference type="Google" id="ProtNLM"/>
    </source>
</evidence>
<feature type="transmembrane region" description="Helical" evidence="1">
    <location>
        <begin position="259"/>
        <end position="276"/>
    </location>
</feature>
<reference evidence="2 3" key="1">
    <citation type="journal article" date="2016" name="Nat. Commun.">
        <title>Thousands of microbial genomes shed light on interconnected biogeochemical processes in an aquifer system.</title>
        <authorList>
            <person name="Anantharaman K."/>
            <person name="Brown C.T."/>
            <person name="Hug L.A."/>
            <person name="Sharon I."/>
            <person name="Castelle C.J."/>
            <person name="Probst A.J."/>
            <person name="Thomas B.C."/>
            <person name="Singh A."/>
            <person name="Wilkins M.J."/>
            <person name="Karaoz U."/>
            <person name="Brodie E.L."/>
            <person name="Williams K.H."/>
            <person name="Hubbard S.S."/>
            <person name="Banfield J.F."/>
        </authorList>
    </citation>
    <scope>NUCLEOTIDE SEQUENCE [LARGE SCALE GENOMIC DNA]</scope>
</reference>
<keyword evidence="1" id="KW-1133">Transmembrane helix</keyword>
<evidence type="ECO:0000313" key="3">
    <source>
        <dbReference type="Proteomes" id="UP000177276"/>
    </source>
</evidence>
<feature type="transmembrane region" description="Helical" evidence="1">
    <location>
        <begin position="72"/>
        <end position="93"/>
    </location>
</feature>
<feature type="transmembrane region" description="Helical" evidence="1">
    <location>
        <begin position="179"/>
        <end position="195"/>
    </location>
</feature>
<feature type="transmembrane region" description="Helical" evidence="1">
    <location>
        <begin position="131"/>
        <end position="150"/>
    </location>
</feature>
<name>A0A1G2USK2_9BACT</name>
<proteinExistence type="predicted"/>
<dbReference type="AlphaFoldDB" id="A0A1G2USK2"/>
<dbReference type="Proteomes" id="UP000177276">
    <property type="component" value="Unassembled WGS sequence"/>
</dbReference>
<feature type="transmembrane region" description="Helical" evidence="1">
    <location>
        <begin position="425"/>
        <end position="444"/>
    </location>
</feature>
<accession>A0A1G2USK2</accession>
<sequence>MNSFTFKNRYLDVPKRVISYFSPEVWVVILSIIFAVGATTYYYLHGYIIAYGDAESHLNIAKRVVDSLTPGFAQLGGIWLPLPHIFLIPFVYFDFLWKTGLAGSIVSGIAFIISALYIYKLALLLTRHRGASFFASLIFIFNPNILYLQSTPMTEMTLIVFFILSSYYFILFLRNDKKIINLLFAAFFGFCASLSRYDGWALVLMEAGVLFLFYFPYRFKFEAFIEKFLDDDSSDQIQILERKERISGPLSWSRLEGRLIMFCTLAFFGIILWLAWDGLILGDPLYFSHSQFSANSQQQGWLARGELPAYYNIFTSLIYYFVTSAETVGFLVASIAMVGIASFLINKENRYRILILLIAFVPFFFNVITLFLGQSVIFLPGVTPITFDWTLFNVRYGVMMLPVFALFSGYIFYRSGTLGKALVSSLLVLQCLLFFMGFSSVLALEDGRAGLSSFIAKIPDAQGWLEENYDGGLLLTDDYARTISIVRLPIKMQDVIYIGNKPYWEESLIEPEKYAKWIVMQKNDSIWKNLIDDELKQGRLYKYFNKAYTSEDILIFKRIADN</sequence>
<feature type="transmembrane region" description="Helical" evidence="1">
    <location>
        <begin position="394"/>
        <end position="413"/>
    </location>
</feature>
<organism evidence="2 3">
    <name type="scientific">Candidatus Zambryskibacteria bacterium RIFCSPLOWO2_12_FULL_39_16</name>
    <dbReference type="NCBI Taxonomy" id="1802775"/>
    <lineage>
        <taxon>Bacteria</taxon>
        <taxon>Candidatus Zambryskiibacteriota</taxon>
    </lineage>
</organism>
<gene>
    <name evidence="2" type="ORF">A3G46_02020</name>
</gene>
<feature type="transmembrane region" description="Helical" evidence="1">
    <location>
        <begin position="99"/>
        <end position="119"/>
    </location>
</feature>
<dbReference type="EMBL" id="MHWS01000011">
    <property type="protein sequence ID" value="OHB12336.1"/>
    <property type="molecule type" value="Genomic_DNA"/>
</dbReference>
<keyword evidence="1" id="KW-0812">Transmembrane</keyword>